<gene>
    <name evidence="1" type="ORF">PV367_17180</name>
</gene>
<name>A0AAJ2ULK7_9ACTN</name>
<organism evidence="1 2">
    <name type="scientific">Streptomyces europaeiscabiei</name>
    <dbReference type="NCBI Taxonomy" id="146819"/>
    <lineage>
        <taxon>Bacteria</taxon>
        <taxon>Bacillati</taxon>
        <taxon>Actinomycetota</taxon>
        <taxon>Actinomycetes</taxon>
        <taxon>Kitasatosporales</taxon>
        <taxon>Streptomycetaceae</taxon>
        <taxon>Streptomyces</taxon>
    </lineage>
</organism>
<reference evidence="1" key="1">
    <citation type="journal article" date="2023" name="Microb. Genom.">
        <title>Mesoterricola silvestris gen. nov., sp. nov., Mesoterricola sediminis sp. nov., Geothrix oryzae sp. nov., Geothrix edaphica sp. nov., Geothrix rubra sp. nov., and Geothrix limicola sp. nov., six novel members of Acidobacteriota isolated from soils.</title>
        <authorList>
            <person name="Weisberg A.J."/>
            <person name="Pearce E."/>
            <person name="Kramer C.G."/>
            <person name="Chang J.H."/>
            <person name="Clarke C.R."/>
        </authorList>
    </citation>
    <scope>NUCLEOTIDE SEQUENCE</scope>
    <source>
        <strain evidence="1">ND06-05F</strain>
    </source>
</reference>
<evidence type="ECO:0000313" key="1">
    <source>
        <dbReference type="EMBL" id="MDX3131473.1"/>
    </source>
</evidence>
<accession>A0AAJ2ULK7</accession>
<comment type="caution">
    <text evidence="1">The sequence shown here is derived from an EMBL/GenBank/DDBJ whole genome shotgun (WGS) entry which is preliminary data.</text>
</comment>
<dbReference type="RefSeq" id="WP_319692712.1">
    <property type="nucleotide sequence ID" value="NZ_JARAWN010000092.1"/>
</dbReference>
<sequence>MFSAALEAALADIDTIFDGFTSPNETGCGRCHLPEEIAYLRTPYTRVPPDVLERFLFEVRDHFDDHPAAMRRLLPQGARALADGTLAARVGWEPLGLSEVDWRRWPAEQAAAVETFVLAWWSDTLARARPPQPAGDVFGACVALLGTVVPLLDRWPAGPEADAHLARCVDSWIDDLLLDAPPFSRLDPDIESTVVRDLQTWLAAEATARIEPLDYGLGVRVGVLGLPAPERWDRLP</sequence>
<dbReference type="EMBL" id="JARAWN010000092">
    <property type="protein sequence ID" value="MDX3131473.1"/>
    <property type="molecule type" value="Genomic_DNA"/>
</dbReference>
<proteinExistence type="predicted"/>
<dbReference type="AlphaFoldDB" id="A0AAJ2ULK7"/>
<dbReference type="Proteomes" id="UP001273589">
    <property type="component" value="Unassembled WGS sequence"/>
</dbReference>
<protein>
    <submittedName>
        <fullName evidence="1">Uncharacterized protein</fullName>
    </submittedName>
</protein>
<evidence type="ECO:0000313" key="2">
    <source>
        <dbReference type="Proteomes" id="UP001273589"/>
    </source>
</evidence>